<dbReference type="AlphaFoldDB" id="A0A443RYT5"/>
<reference evidence="3 4" key="1">
    <citation type="journal article" date="2018" name="Gigascience">
        <title>Genomes of trombidid mites reveal novel predicted allergens and laterally-transferred genes associated with secondary metabolism.</title>
        <authorList>
            <person name="Dong X."/>
            <person name="Chaisiri K."/>
            <person name="Xia D."/>
            <person name="Armstrong S.D."/>
            <person name="Fang Y."/>
            <person name="Donnelly M.J."/>
            <person name="Kadowaki T."/>
            <person name="McGarry J.W."/>
            <person name="Darby A.C."/>
            <person name="Makepeace B.L."/>
        </authorList>
    </citation>
    <scope>NUCLEOTIDE SEQUENCE [LARGE SCALE GENOMIC DNA]</scope>
    <source>
        <strain evidence="3">UoL-UT</strain>
    </source>
</reference>
<name>A0A443RYT5_9ACAR</name>
<gene>
    <name evidence="3" type="ORF">B4U80_07109</name>
</gene>
<dbReference type="SUPFAM" id="SSF56300">
    <property type="entry name" value="Metallo-dependent phosphatases"/>
    <property type="match status" value="1"/>
</dbReference>
<accession>A0A443RYT5</accession>
<dbReference type="Pfam" id="PF00149">
    <property type="entry name" value="Metallophos"/>
    <property type="match status" value="1"/>
</dbReference>
<proteinExistence type="predicted"/>
<keyword evidence="4" id="KW-1185">Reference proteome</keyword>
<evidence type="ECO:0000313" key="4">
    <source>
        <dbReference type="Proteomes" id="UP000288716"/>
    </source>
</evidence>
<feature type="transmembrane region" description="Helical" evidence="1">
    <location>
        <begin position="102"/>
        <end position="121"/>
    </location>
</feature>
<evidence type="ECO:0000313" key="3">
    <source>
        <dbReference type="EMBL" id="RWS20348.1"/>
    </source>
</evidence>
<dbReference type="InterPro" id="IPR029052">
    <property type="entry name" value="Metallo-depent_PP-like"/>
</dbReference>
<protein>
    <submittedName>
        <fullName evidence="3">Purple acid phosphatase-like protein</fullName>
    </submittedName>
</protein>
<comment type="caution">
    <text evidence="3">The sequence shown here is derived from an EMBL/GenBank/DDBJ whole genome shotgun (WGS) entry which is preliminary data.</text>
</comment>
<dbReference type="OrthoDB" id="45007at2759"/>
<dbReference type="PANTHER" id="PTHR43143:SF1">
    <property type="entry name" value="SERINE_THREONINE-PROTEIN PHOSPHATASE CPPED1"/>
    <property type="match status" value="1"/>
</dbReference>
<sequence length="254" mass="29304">MIENYLEKKENPTWDKEIELTKRVVHAVNQMSPKPKFFVVCGDLVDAFPGNKLRKDQIQDFIKVFSELEDIPLICVCGNHDVGNIPTIETIDDYRQKFGDDFFVFFVGGVMFIAINSQYYADSSKVAAYAKEQQEWLDNLLSRTTSYRHVVVFQHIPWFLDTPEEQDNYFNIEKKLREQMLEKFHKAGVKAIFCGHYHRNAGGRYKNTEVVVTSAIGAQLGNDGSGVRIVKMLTDSIQHQYYAIDQLPVHVKLE</sequence>
<dbReference type="InterPro" id="IPR004843">
    <property type="entry name" value="Calcineurin-like_PHP"/>
</dbReference>
<keyword evidence="1" id="KW-0812">Transmembrane</keyword>
<dbReference type="EMBL" id="NCKV01018139">
    <property type="protein sequence ID" value="RWS20348.1"/>
    <property type="molecule type" value="Genomic_DNA"/>
</dbReference>
<dbReference type="InterPro" id="IPR051918">
    <property type="entry name" value="STPP_CPPED1"/>
</dbReference>
<dbReference type="Gene3D" id="3.60.21.10">
    <property type="match status" value="1"/>
</dbReference>
<dbReference type="GO" id="GO:0016787">
    <property type="term" value="F:hydrolase activity"/>
    <property type="evidence" value="ECO:0007669"/>
    <property type="project" value="InterPro"/>
</dbReference>
<dbReference type="VEuPathDB" id="VectorBase:LDEU011692"/>
<evidence type="ECO:0000256" key="1">
    <source>
        <dbReference type="SAM" id="Phobius"/>
    </source>
</evidence>
<organism evidence="3 4">
    <name type="scientific">Leptotrombidium deliense</name>
    <dbReference type="NCBI Taxonomy" id="299467"/>
    <lineage>
        <taxon>Eukaryota</taxon>
        <taxon>Metazoa</taxon>
        <taxon>Ecdysozoa</taxon>
        <taxon>Arthropoda</taxon>
        <taxon>Chelicerata</taxon>
        <taxon>Arachnida</taxon>
        <taxon>Acari</taxon>
        <taxon>Acariformes</taxon>
        <taxon>Trombidiformes</taxon>
        <taxon>Prostigmata</taxon>
        <taxon>Anystina</taxon>
        <taxon>Parasitengona</taxon>
        <taxon>Trombiculoidea</taxon>
        <taxon>Trombiculidae</taxon>
        <taxon>Leptotrombidium</taxon>
    </lineage>
</organism>
<dbReference type="PANTHER" id="PTHR43143">
    <property type="entry name" value="METALLOPHOSPHOESTERASE, CALCINEURIN SUPERFAMILY"/>
    <property type="match status" value="1"/>
</dbReference>
<evidence type="ECO:0000259" key="2">
    <source>
        <dbReference type="Pfam" id="PF00149"/>
    </source>
</evidence>
<keyword evidence="1" id="KW-1133">Transmembrane helix</keyword>
<dbReference type="Proteomes" id="UP000288716">
    <property type="component" value="Unassembled WGS sequence"/>
</dbReference>
<dbReference type="STRING" id="299467.A0A443RYT5"/>
<feature type="domain" description="Calcineurin-like phosphoesterase" evidence="2">
    <location>
        <begin position="25"/>
        <end position="199"/>
    </location>
</feature>
<keyword evidence="1" id="KW-0472">Membrane</keyword>